<accession>A0A1F5E434</accession>
<reference evidence="2 3" key="1">
    <citation type="journal article" date="2016" name="Nat. Commun.">
        <title>Thousands of microbial genomes shed light on interconnected biogeochemical processes in an aquifer system.</title>
        <authorList>
            <person name="Anantharaman K."/>
            <person name="Brown C.T."/>
            <person name="Hug L.A."/>
            <person name="Sharon I."/>
            <person name="Castelle C.J."/>
            <person name="Probst A.J."/>
            <person name="Thomas B.C."/>
            <person name="Singh A."/>
            <person name="Wilkins M.J."/>
            <person name="Karaoz U."/>
            <person name="Brodie E.L."/>
            <person name="Williams K.H."/>
            <person name="Hubbard S.S."/>
            <person name="Banfield J.F."/>
        </authorList>
    </citation>
    <scope>NUCLEOTIDE SEQUENCE [LARGE SCALE GENOMIC DNA]</scope>
</reference>
<name>A0A1F5E434_9BACT</name>
<feature type="domain" description="Ribbon-helix-helix protein CopG" evidence="1">
    <location>
        <begin position="6"/>
        <end position="44"/>
    </location>
</feature>
<dbReference type="CDD" id="cd22231">
    <property type="entry name" value="RHH_NikR_HicB-like"/>
    <property type="match status" value="1"/>
</dbReference>
<dbReference type="GO" id="GO:0006355">
    <property type="term" value="P:regulation of DNA-templated transcription"/>
    <property type="evidence" value="ECO:0007669"/>
    <property type="project" value="InterPro"/>
</dbReference>
<dbReference type="STRING" id="1797472.A2215_00505"/>
<evidence type="ECO:0000259" key="1">
    <source>
        <dbReference type="Pfam" id="PF01402"/>
    </source>
</evidence>
<dbReference type="SUPFAM" id="SSF47598">
    <property type="entry name" value="Ribbon-helix-helix"/>
    <property type="match status" value="1"/>
</dbReference>
<proteinExistence type="predicted"/>
<dbReference type="Proteomes" id="UP000178583">
    <property type="component" value="Unassembled WGS sequence"/>
</dbReference>
<dbReference type="Gene3D" id="1.10.1220.10">
    <property type="entry name" value="Met repressor-like"/>
    <property type="match status" value="1"/>
</dbReference>
<comment type="caution">
    <text evidence="2">The sequence shown here is derived from an EMBL/GenBank/DDBJ whole genome shotgun (WGS) entry which is preliminary data.</text>
</comment>
<protein>
    <recommendedName>
        <fullName evidence="1">Ribbon-helix-helix protein CopG domain-containing protein</fullName>
    </recommendedName>
</protein>
<gene>
    <name evidence="2" type="ORF">A2215_00505</name>
</gene>
<organism evidence="2 3">
    <name type="scientific">Candidatus Berkelbacteria bacterium RIFOXYA2_FULL_43_10</name>
    <dbReference type="NCBI Taxonomy" id="1797472"/>
    <lineage>
        <taxon>Bacteria</taxon>
        <taxon>Candidatus Berkelbacteria</taxon>
    </lineage>
</organism>
<dbReference type="AlphaFoldDB" id="A0A1F5E434"/>
<dbReference type="InterPro" id="IPR002145">
    <property type="entry name" value="CopG"/>
</dbReference>
<dbReference type="InterPro" id="IPR010985">
    <property type="entry name" value="Ribbon_hlx_hlx"/>
</dbReference>
<evidence type="ECO:0000313" key="2">
    <source>
        <dbReference type="EMBL" id="OGD62076.1"/>
    </source>
</evidence>
<dbReference type="EMBL" id="MEZY01000055">
    <property type="protein sequence ID" value="OGD62076.1"/>
    <property type="molecule type" value="Genomic_DNA"/>
</dbReference>
<evidence type="ECO:0000313" key="3">
    <source>
        <dbReference type="Proteomes" id="UP000178583"/>
    </source>
</evidence>
<dbReference type="Pfam" id="PF01402">
    <property type="entry name" value="RHH_1"/>
    <property type="match status" value="1"/>
</dbReference>
<sequence>METTIINISIGKKLLKEADAIAKRESRNRSELFREALRGYLIRQNELGVMFSYGKSQAKKLKIKQNDVNRLIKETRDENKGGA</sequence>
<dbReference type="InterPro" id="IPR013321">
    <property type="entry name" value="Arc_rbn_hlx_hlx"/>
</dbReference>